<dbReference type="GO" id="GO:0030497">
    <property type="term" value="P:fatty acid elongation"/>
    <property type="evidence" value="ECO:0007669"/>
    <property type="project" value="TreeGrafter"/>
</dbReference>
<evidence type="ECO:0000313" key="2">
    <source>
        <dbReference type="EMBL" id="AMD91136.1"/>
    </source>
</evidence>
<dbReference type="Gene3D" id="3.40.50.720">
    <property type="entry name" value="NAD(P)-binding Rossmann-like Domain"/>
    <property type="match status" value="2"/>
</dbReference>
<comment type="similarity">
    <text evidence="1">Belongs to the short-chain dehydrogenases/reductases (SDR) family.</text>
</comment>
<dbReference type="EMBL" id="CP014229">
    <property type="protein sequence ID" value="AMD91136.1"/>
    <property type="molecule type" value="Genomic_DNA"/>
</dbReference>
<sequence>MKKHTLIIGGTRGSGKELARMLAERGEAVSVVGRRNVNGAELGHPGIRVCPLDITDVKQTLERIPPLCDDWSSLVFFQKYRADGDNWTGEWQVSMDATKRIVDICVDAVRPLPPRPRAIVLIGSVAGKAVIADQPIGYHAVKAALEHMARFWAVQLGPLGIRVNMVSPHAVLKEESADFYLGYTKLMDLYKKIIPLGRMGTSREIASVVDFLCSDGAAYVTGQNLLVDGGITLSMQEGPVRAALHMER</sequence>
<dbReference type="PANTHER" id="PTHR42760">
    <property type="entry name" value="SHORT-CHAIN DEHYDROGENASES/REDUCTASES FAMILY MEMBER"/>
    <property type="match status" value="1"/>
</dbReference>
<keyword evidence="3" id="KW-1185">Reference proteome</keyword>
<dbReference type="GO" id="GO:0016616">
    <property type="term" value="F:oxidoreductase activity, acting on the CH-OH group of donors, NAD or NADP as acceptor"/>
    <property type="evidence" value="ECO:0007669"/>
    <property type="project" value="TreeGrafter"/>
</dbReference>
<dbReference type="STRING" id="44742.AXF13_13945"/>
<proteinExistence type="inferred from homology"/>
<dbReference type="KEGG" id="dfi:AXF13_13945"/>
<evidence type="ECO:0000256" key="1">
    <source>
        <dbReference type="ARBA" id="ARBA00006484"/>
    </source>
</evidence>
<accession>A0A0X8JLW8</accession>
<dbReference type="RefSeq" id="WP_062254152.1">
    <property type="nucleotide sequence ID" value="NZ_CP014229.1"/>
</dbReference>
<dbReference type="Pfam" id="PF13561">
    <property type="entry name" value="adh_short_C2"/>
    <property type="match status" value="1"/>
</dbReference>
<dbReference type="Proteomes" id="UP000069241">
    <property type="component" value="Chromosome"/>
</dbReference>
<dbReference type="InterPro" id="IPR036291">
    <property type="entry name" value="NAD(P)-bd_dom_sf"/>
</dbReference>
<dbReference type="SUPFAM" id="SSF51735">
    <property type="entry name" value="NAD(P)-binding Rossmann-fold domains"/>
    <property type="match status" value="1"/>
</dbReference>
<name>A0A0X8JLW8_9BACT</name>
<organism evidence="2 3">
    <name type="scientific">Desulfovibrio fairfieldensis</name>
    <dbReference type="NCBI Taxonomy" id="44742"/>
    <lineage>
        <taxon>Bacteria</taxon>
        <taxon>Pseudomonadati</taxon>
        <taxon>Thermodesulfobacteriota</taxon>
        <taxon>Desulfovibrionia</taxon>
        <taxon>Desulfovibrionales</taxon>
        <taxon>Desulfovibrionaceae</taxon>
        <taxon>Desulfovibrio</taxon>
    </lineage>
</organism>
<protein>
    <recommendedName>
        <fullName evidence="4">Short-chain dehydrogenase</fullName>
    </recommendedName>
</protein>
<dbReference type="PANTHER" id="PTHR42760:SF40">
    <property type="entry name" value="3-OXOACYL-[ACYL-CARRIER-PROTEIN] REDUCTASE, CHLOROPLASTIC"/>
    <property type="match status" value="1"/>
</dbReference>
<dbReference type="AlphaFoldDB" id="A0A0X8JLW8"/>
<gene>
    <name evidence="2" type="ORF">AXF13_13945</name>
</gene>
<dbReference type="InterPro" id="IPR002347">
    <property type="entry name" value="SDR_fam"/>
</dbReference>
<dbReference type="PRINTS" id="PR00081">
    <property type="entry name" value="GDHRDH"/>
</dbReference>
<evidence type="ECO:0008006" key="4">
    <source>
        <dbReference type="Google" id="ProtNLM"/>
    </source>
</evidence>
<evidence type="ECO:0000313" key="3">
    <source>
        <dbReference type="Proteomes" id="UP000069241"/>
    </source>
</evidence>
<reference evidence="3" key="1">
    <citation type="submission" date="2016-02" db="EMBL/GenBank/DDBJ databases">
        <authorList>
            <person name="Holder M.E."/>
            <person name="Ajami N.J."/>
            <person name="Petrosino J.F."/>
        </authorList>
    </citation>
    <scope>NUCLEOTIDE SEQUENCE [LARGE SCALE GENOMIC DNA]</scope>
    <source>
        <strain evidence="3">CCUG 45958</strain>
    </source>
</reference>